<dbReference type="GO" id="GO:0005770">
    <property type="term" value="C:late endosome"/>
    <property type="evidence" value="ECO:0007669"/>
    <property type="project" value="TreeGrafter"/>
</dbReference>
<dbReference type="OMA" id="WINNNET"/>
<dbReference type="Gene3D" id="3.30.40.10">
    <property type="entry name" value="Zinc/RING finger domain, C3HC4 (zinc finger)"/>
    <property type="match status" value="1"/>
</dbReference>
<dbReference type="VEuPathDB" id="VectorBase:LOC119159754"/>
<dbReference type="EMBL" id="JABSTU010000001">
    <property type="protein sequence ID" value="KAH8038931.1"/>
    <property type="molecule type" value="Genomic_DNA"/>
</dbReference>
<dbReference type="Pfam" id="PF01363">
    <property type="entry name" value="FYVE"/>
    <property type="match status" value="1"/>
</dbReference>
<feature type="region of interest" description="Disordered" evidence="6">
    <location>
        <begin position="1"/>
        <end position="26"/>
    </location>
</feature>
<dbReference type="InterPro" id="IPR011011">
    <property type="entry name" value="Znf_FYVE_PHD"/>
</dbReference>
<evidence type="ECO:0000313" key="9">
    <source>
        <dbReference type="Proteomes" id="UP000821866"/>
    </source>
</evidence>
<keyword evidence="1" id="KW-0479">Metal-binding</keyword>
<evidence type="ECO:0000256" key="6">
    <source>
        <dbReference type="SAM" id="MobiDB-lite"/>
    </source>
</evidence>
<gene>
    <name evidence="8" type="ORF">HPB51_004043</name>
</gene>
<sequence>MPRGTEHRGVARSSIPLNSDSSEAREVLADEECDATSDSVSSFCGDECDGDLPEIRKRTLGTIVHRVKLERSQSEEVISNLRAKIASLEAANDKLHQQLATLAEEKAQRENEMRQRASGMMSTERSLKSVQMQEISRQRGELLVKNKELEEQLEQKDFQLTRADQSRRQSLEKQQPLEREVSSLTERLQDQAAANSHLYRNYVTQQAVIKEMRERLEDQERIITELELCVENLREDQVAEQTKFAQEIERLQLDMASREEECSILSEELKRLHVQADVDKEYGDQLKQQLDQSCAQVTWFEDQLAQLKVDTVKLKKKIVKLVKKKDLLWKQNDSLQFLQKLQATDKWINNNETDCCLQCSAVIKFTLRKHHCRLCGHIYFNNCCCNWLMTTASSRPARVCNACAFQHQQLERATRQPSICSNTSGESEEDDLGELAVKRKKEQSETDTTDSSNSSPDTFVSSSPIQASAPRTEVKMTRNWSFPRLRRPQFLQSSSSFTDSGNSSAKQEFDIISDEEIARSLLACSPYNSSPRTTQDRALFHTGATRTLEEIAQCGPAGLHGEVWVNAGGRYSIPVVLTVPETALFWQFNCEPKSISFEMRCKPLNRDIDLEMMDVFLPSVRVQADVQPVEGNLVVRNVAVYVLVFDNQHSPILLVDE</sequence>
<dbReference type="Proteomes" id="UP000821866">
    <property type="component" value="Chromosome 1"/>
</dbReference>
<feature type="compositionally biased region" description="Polar residues" evidence="6">
    <location>
        <begin position="120"/>
        <end position="132"/>
    </location>
</feature>
<feature type="domain" description="FYVE-type" evidence="7">
    <location>
        <begin position="350"/>
        <end position="408"/>
    </location>
</feature>
<dbReference type="PANTHER" id="PTHR46753">
    <property type="entry name" value="FYVE AND COILED-COIL DOMAIN-CONTAINING PROTEIN 1"/>
    <property type="match status" value="1"/>
</dbReference>
<dbReference type="InterPro" id="IPR000306">
    <property type="entry name" value="Znf_FYVE"/>
</dbReference>
<dbReference type="InterPro" id="IPR013083">
    <property type="entry name" value="Znf_RING/FYVE/PHD"/>
</dbReference>
<feature type="compositionally biased region" description="Low complexity" evidence="6">
    <location>
        <begin position="449"/>
        <end position="458"/>
    </location>
</feature>
<keyword evidence="5" id="KW-0175">Coiled coil</keyword>
<feature type="coiled-coil region" evidence="5">
    <location>
        <begin position="202"/>
        <end position="268"/>
    </location>
</feature>
<evidence type="ECO:0000256" key="2">
    <source>
        <dbReference type="ARBA" id="ARBA00022771"/>
    </source>
</evidence>
<organism evidence="8 9">
    <name type="scientific">Rhipicephalus microplus</name>
    <name type="common">Cattle tick</name>
    <name type="synonym">Boophilus microplus</name>
    <dbReference type="NCBI Taxonomy" id="6941"/>
    <lineage>
        <taxon>Eukaryota</taxon>
        <taxon>Metazoa</taxon>
        <taxon>Ecdysozoa</taxon>
        <taxon>Arthropoda</taxon>
        <taxon>Chelicerata</taxon>
        <taxon>Arachnida</taxon>
        <taxon>Acari</taxon>
        <taxon>Parasitiformes</taxon>
        <taxon>Ixodida</taxon>
        <taxon>Ixodoidea</taxon>
        <taxon>Ixodidae</taxon>
        <taxon>Rhipicephalinae</taxon>
        <taxon>Rhipicephalus</taxon>
        <taxon>Boophilus</taxon>
    </lineage>
</organism>
<reference evidence="8" key="2">
    <citation type="submission" date="2021-09" db="EMBL/GenBank/DDBJ databases">
        <authorList>
            <person name="Jia N."/>
            <person name="Wang J."/>
            <person name="Shi W."/>
            <person name="Du L."/>
            <person name="Sun Y."/>
            <person name="Zhan W."/>
            <person name="Jiang J."/>
            <person name="Wang Q."/>
            <person name="Zhang B."/>
            <person name="Ji P."/>
            <person name="Sakyi L.B."/>
            <person name="Cui X."/>
            <person name="Yuan T."/>
            <person name="Jiang B."/>
            <person name="Yang W."/>
            <person name="Lam T.T.-Y."/>
            <person name="Chang Q."/>
            <person name="Ding S."/>
            <person name="Wang X."/>
            <person name="Zhu J."/>
            <person name="Ruan X."/>
            <person name="Zhao L."/>
            <person name="Wei J."/>
            <person name="Que T."/>
            <person name="Du C."/>
            <person name="Cheng J."/>
            <person name="Dai P."/>
            <person name="Han X."/>
            <person name="Huang E."/>
            <person name="Gao Y."/>
            <person name="Liu J."/>
            <person name="Shao H."/>
            <person name="Ye R."/>
            <person name="Li L."/>
            <person name="Wei W."/>
            <person name="Wang X."/>
            <person name="Wang C."/>
            <person name="Huo Q."/>
            <person name="Li W."/>
            <person name="Guo W."/>
            <person name="Chen H."/>
            <person name="Chen S."/>
            <person name="Zhou L."/>
            <person name="Zhou L."/>
            <person name="Ni X."/>
            <person name="Tian J."/>
            <person name="Zhou Y."/>
            <person name="Sheng Y."/>
            <person name="Liu T."/>
            <person name="Pan Y."/>
            <person name="Xia L."/>
            <person name="Li J."/>
            <person name="Zhao F."/>
            <person name="Cao W."/>
        </authorList>
    </citation>
    <scope>NUCLEOTIDE SEQUENCE</scope>
    <source>
        <strain evidence="8">Rmic-2018</strain>
        <tissue evidence="8">Larvae</tissue>
    </source>
</reference>
<evidence type="ECO:0000313" key="8">
    <source>
        <dbReference type="EMBL" id="KAH8038931.1"/>
    </source>
</evidence>
<dbReference type="SUPFAM" id="SSF90257">
    <property type="entry name" value="Myosin rod fragments"/>
    <property type="match status" value="1"/>
</dbReference>
<comment type="caution">
    <text evidence="8">The sequence shown here is derived from an EMBL/GenBank/DDBJ whole genome shotgun (WGS) entry which is preliminary data.</text>
</comment>
<dbReference type="SMART" id="SM00064">
    <property type="entry name" value="FYVE"/>
    <property type="match status" value="1"/>
</dbReference>
<dbReference type="PANTHER" id="PTHR46753:SF2">
    <property type="entry name" value="FYVE AND COILED-COIL DOMAIN-CONTAINING PROTEIN 1"/>
    <property type="match status" value="1"/>
</dbReference>
<feature type="region of interest" description="Disordered" evidence="6">
    <location>
        <begin position="160"/>
        <end position="183"/>
    </location>
</feature>
<dbReference type="OrthoDB" id="660555at2759"/>
<dbReference type="GO" id="GO:0005776">
    <property type="term" value="C:autophagosome"/>
    <property type="evidence" value="ECO:0007669"/>
    <property type="project" value="TreeGrafter"/>
</dbReference>
<protein>
    <recommendedName>
        <fullName evidence="7">FYVE-type domain-containing protein</fullName>
    </recommendedName>
</protein>
<dbReference type="SUPFAM" id="SSF101576">
    <property type="entry name" value="Supernatant protein factor (SPF), C-terminal domain"/>
    <property type="match status" value="1"/>
</dbReference>
<dbReference type="GO" id="GO:0005764">
    <property type="term" value="C:lysosome"/>
    <property type="evidence" value="ECO:0007669"/>
    <property type="project" value="TreeGrafter"/>
</dbReference>
<evidence type="ECO:0000259" key="7">
    <source>
        <dbReference type="PROSITE" id="PS50178"/>
    </source>
</evidence>
<dbReference type="Gene3D" id="2.60.120.680">
    <property type="entry name" value="GOLD domain"/>
    <property type="match status" value="1"/>
</dbReference>
<evidence type="ECO:0000256" key="5">
    <source>
        <dbReference type="SAM" id="Coils"/>
    </source>
</evidence>
<dbReference type="GO" id="GO:0008270">
    <property type="term" value="F:zinc ion binding"/>
    <property type="evidence" value="ECO:0007669"/>
    <property type="project" value="UniProtKB-KW"/>
</dbReference>
<accession>A0A9J6EWM4</accession>
<name>A0A9J6EWM4_RHIMP</name>
<keyword evidence="9" id="KW-1185">Reference proteome</keyword>
<dbReference type="GO" id="GO:1901098">
    <property type="term" value="P:positive regulation of autophagosome maturation"/>
    <property type="evidence" value="ECO:0007669"/>
    <property type="project" value="TreeGrafter"/>
</dbReference>
<keyword evidence="3" id="KW-0862">Zinc</keyword>
<dbReference type="GO" id="GO:0072383">
    <property type="term" value="P:plus-end-directed vesicle transport along microtubule"/>
    <property type="evidence" value="ECO:0007669"/>
    <property type="project" value="TreeGrafter"/>
</dbReference>
<dbReference type="InterPro" id="IPR036598">
    <property type="entry name" value="GOLD_dom_sf"/>
</dbReference>
<feature type="compositionally biased region" description="Basic and acidic residues" evidence="6">
    <location>
        <begin position="160"/>
        <end position="181"/>
    </location>
</feature>
<proteinExistence type="predicted"/>
<dbReference type="PROSITE" id="PS50178">
    <property type="entry name" value="ZF_FYVE"/>
    <property type="match status" value="1"/>
</dbReference>
<dbReference type="InterPro" id="IPR017455">
    <property type="entry name" value="Znf_FYVE-rel"/>
</dbReference>
<feature type="region of interest" description="Disordered" evidence="6">
    <location>
        <begin position="109"/>
        <end position="132"/>
    </location>
</feature>
<evidence type="ECO:0000256" key="4">
    <source>
        <dbReference type="PROSITE-ProRule" id="PRU00091"/>
    </source>
</evidence>
<dbReference type="SUPFAM" id="SSF57903">
    <property type="entry name" value="FYVE/PHD zinc finger"/>
    <property type="match status" value="1"/>
</dbReference>
<dbReference type="AlphaFoldDB" id="A0A9J6EWM4"/>
<reference evidence="8" key="1">
    <citation type="journal article" date="2020" name="Cell">
        <title>Large-Scale Comparative Analyses of Tick Genomes Elucidate Their Genetic Diversity and Vector Capacities.</title>
        <authorList>
            <consortium name="Tick Genome and Microbiome Consortium (TIGMIC)"/>
            <person name="Jia N."/>
            <person name="Wang J."/>
            <person name="Shi W."/>
            <person name="Du L."/>
            <person name="Sun Y."/>
            <person name="Zhan W."/>
            <person name="Jiang J.F."/>
            <person name="Wang Q."/>
            <person name="Zhang B."/>
            <person name="Ji P."/>
            <person name="Bell-Sakyi L."/>
            <person name="Cui X.M."/>
            <person name="Yuan T.T."/>
            <person name="Jiang B.G."/>
            <person name="Yang W.F."/>
            <person name="Lam T.T."/>
            <person name="Chang Q.C."/>
            <person name="Ding S.J."/>
            <person name="Wang X.J."/>
            <person name="Zhu J.G."/>
            <person name="Ruan X.D."/>
            <person name="Zhao L."/>
            <person name="Wei J.T."/>
            <person name="Ye R.Z."/>
            <person name="Que T.C."/>
            <person name="Du C.H."/>
            <person name="Zhou Y.H."/>
            <person name="Cheng J.X."/>
            <person name="Dai P.F."/>
            <person name="Guo W.B."/>
            <person name="Han X.H."/>
            <person name="Huang E.J."/>
            <person name="Li L.F."/>
            <person name="Wei W."/>
            <person name="Gao Y.C."/>
            <person name="Liu J.Z."/>
            <person name="Shao H.Z."/>
            <person name="Wang X."/>
            <person name="Wang C.C."/>
            <person name="Yang T.C."/>
            <person name="Huo Q.B."/>
            <person name="Li W."/>
            <person name="Chen H.Y."/>
            <person name="Chen S.E."/>
            <person name="Zhou L.G."/>
            <person name="Ni X.B."/>
            <person name="Tian J.H."/>
            <person name="Sheng Y."/>
            <person name="Liu T."/>
            <person name="Pan Y.S."/>
            <person name="Xia L.Y."/>
            <person name="Li J."/>
            <person name="Zhao F."/>
            <person name="Cao W.C."/>
        </authorList>
    </citation>
    <scope>NUCLEOTIDE SEQUENCE</scope>
    <source>
        <strain evidence="8">Rmic-2018</strain>
    </source>
</reference>
<feature type="region of interest" description="Disordered" evidence="6">
    <location>
        <begin position="438"/>
        <end position="476"/>
    </location>
</feature>
<evidence type="ECO:0000256" key="1">
    <source>
        <dbReference type="ARBA" id="ARBA00022723"/>
    </source>
</evidence>
<keyword evidence="2 4" id="KW-0863">Zinc-finger</keyword>
<evidence type="ECO:0000256" key="3">
    <source>
        <dbReference type="ARBA" id="ARBA00022833"/>
    </source>
</evidence>